<feature type="compositionally biased region" description="Basic and acidic residues" evidence="1">
    <location>
        <begin position="216"/>
        <end position="231"/>
    </location>
</feature>
<dbReference type="GeneID" id="90075728"/>
<feature type="region of interest" description="Disordered" evidence="1">
    <location>
        <begin position="201"/>
        <end position="231"/>
    </location>
</feature>
<reference evidence="3 4" key="1">
    <citation type="journal article" date="2023" name="Elife">
        <title>Identification of key yeast species and microbe-microbe interactions impacting larval growth of Drosophila in the wild.</title>
        <authorList>
            <person name="Mure A."/>
            <person name="Sugiura Y."/>
            <person name="Maeda R."/>
            <person name="Honda K."/>
            <person name="Sakurai N."/>
            <person name="Takahashi Y."/>
            <person name="Watada M."/>
            <person name="Katoh T."/>
            <person name="Gotoh A."/>
            <person name="Gotoh Y."/>
            <person name="Taniguchi I."/>
            <person name="Nakamura K."/>
            <person name="Hayashi T."/>
            <person name="Katayama T."/>
            <person name="Uemura T."/>
            <person name="Hattori Y."/>
        </authorList>
    </citation>
    <scope>NUCLEOTIDE SEQUENCE [LARGE SCALE GENOMIC DNA]</scope>
    <source>
        <strain evidence="3 4">SC-9</strain>
    </source>
</reference>
<feature type="domain" description="Sld7 C-terminal" evidence="2">
    <location>
        <begin position="259"/>
        <end position="327"/>
    </location>
</feature>
<evidence type="ECO:0000256" key="1">
    <source>
        <dbReference type="SAM" id="MobiDB-lite"/>
    </source>
</evidence>
<comment type="caution">
    <text evidence="3">The sequence shown here is derived from an EMBL/GenBank/DDBJ whole genome shotgun (WGS) entry which is preliminary data.</text>
</comment>
<evidence type="ECO:0000313" key="3">
    <source>
        <dbReference type="EMBL" id="GMM37753.1"/>
    </source>
</evidence>
<keyword evidence="4" id="KW-1185">Reference proteome</keyword>
<dbReference type="Pfam" id="PF18596">
    <property type="entry name" value="Sld7_C"/>
    <property type="match status" value="1"/>
</dbReference>
<dbReference type="EMBL" id="BTFZ01000012">
    <property type="protein sequence ID" value="GMM37753.1"/>
    <property type="molecule type" value="Genomic_DNA"/>
</dbReference>
<name>A0AAV5QUD7_9ASCO</name>
<sequence>MGLRIISSLDISVDHRALPDLLTLSDIQIWENTSNSSKNNTEDVFSDYSLILSSQPALNFISFTNTFVMPAELLVNSWAQPYRVFTNNSQSQEFISNILNQCEFKSGIGSISLLISASSQNLETQSRNSSSTAPVMLLFYFEKHGYDRYSLCATPLNTNQRVYDRVNDICSKSLGGSLGGGGGDANSNALTTAMIQQMMMNDSTNGEDPKPTQISENKKKDKIDQVLEKRNDPTKSLYRAPSVVLPNTENSKASKDSANKIKLTIQRIILSGLRLRGITKSSSEYKDLYYHTFQSVDFTFRNHIRAKVLPSIDILQDTVDTLLSLYLNDNIPDPKT</sequence>
<evidence type="ECO:0000259" key="2">
    <source>
        <dbReference type="Pfam" id="PF18596"/>
    </source>
</evidence>
<dbReference type="InterPro" id="IPR041260">
    <property type="entry name" value="Sld7_C"/>
</dbReference>
<dbReference type="RefSeq" id="XP_064854749.1">
    <property type="nucleotide sequence ID" value="XM_064998677.1"/>
</dbReference>
<evidence type="ECO:0000313" key="4">
    <source>
        <dbReference type="Proteomes" id="UP001360560"/>
    </source>
</evidence>
<proteinExistence type="predicted"/>
<protein>
    <recommendedName>
        <fullName evidence="2">Sld7 C-terminal domain-containing protein</fullName>
    </recommendedName>
</protein>
<accession>A0AAV5QUD7</accession>
<gene>
    <name evidence="3" type="ORF">DASC09_050780</name>
</gene>
<dbReference type="AlphaFoldDB" id="A0AAV5QUD7"/>
<dbReference type="Proteomes" id="UP001360560">
    <property type="component" value="Unassembled WGS sequence"/>
</dbReference>
<organism evidence="3 4">
    <name type="scientific">Saccharomycopsis crataegensis</name>
    <dbReference type="NCBI Taxonomy" id="43959"/>
    <lineage>
        <taxon>Eukaryota</taxon>
        <taxon>Fungi</taxon>
        <taxon>Dikarya</taxon>
        <taxon>Ascomycota</taxon>
        <taxon>Saccharomycotina</taxon>
        <taxon>Saccharomycetes</taxon>
        <taxon>Saccharomycopsidaceae</taxon>
        <taxon>Saccharomycopsis</taxon>
    </lineage>
</organism>